<protein>
    <submittedName>
        <fullName evidence="1">Uncharacterized protein</fullName>
    </submittedName>
</protein>
<organism evidence="1 2">
    <name type="scientific">Malurus cyaneus samueli</name>
    <dbReference type="NCBI Taxonomy" id="2593467"/>
    <lineage>
        <taxon>Eukaryota</taxon>
        <taxon>Metazoa</taxon>
        <taxon>Chordata</taxon>
        <taxon>Craniata</taxon>
        <taxon>Vertebrata</taxon>
        <taxon>Euteleostomi</taxon>
        <taxon>Archelosauria</taxon>
        <taxon>Archosauria</taxon>
        <taxon>Dinosauria</taxon>
        <taxon>Saurischia</taxon>
        <taxon>Theropoda</taxon>
        <taxon>Coelurosauria</taxon>
        <taxon>Aves</taxon>
        <taxon>Neognathae</taxon>
        <taxon>Neoaves</taxon>
        <taxon>Telluraves</taxon>
        <taxon>Australaves</taxon>
        <taxon>Passeriformes</taxon>
        <taxon>Meliphagoidea</taxon>
        <taxon>Maluridae</taxon>
        <taxon>Malurus</taxon>
    </lineage>
</organism>
<reference evidence="1" key="2">
    <citation type="submission" date="2025-09" db="UniProtKB">
        <authorList>
            <consortium name="Ensembl"/>
        </authorList>
    </citation>
    <scope>IDENTIFICATION</scope>
</reference>
<sequence>VPSRGSLDGDRNSKTVSPVFILWVSCSSFSLDVLTGGGECRRALKANGSRGICWRANGCTEGWWKFPSQAGGSPGSGSVLLSARPGSPWGPLGVPGLEFRALNPHKCHPSPALGSCTRGRLQWHHSPHG</sequence>
<evidence type="ECO:0000313" key="2">
    <source>
        <dbReference type="Proteomes" id="UP000694560"/>
    </source>
</evidence>
<accession>A0A8C5TLA5</accession>
<reference evidence="1" key="1">
    <citation type="submission" date="2025-08" db="UniProtKB">
        <authorList>
            <consortium name="Ensembl"/>
        </authorList>
    </citation>
    <scope>IDENTIFICATION</scope>
</reference>
<dbReference type="AlphaFoldDB" id="A0A8C5TLA5"/>
<dbReference type="Ensembl" id="ENSMCST00000009704.1">
    <property type="protein sequence ID" value="ENSMCSP00000009473.1"/>
    <property type="gene ID" value="ENSMCSG00000006697.1"/>
</dbReference>
<name>A0A8C5TLA5_9PASS</name>
<evidence type="ECO:0000313" key="1">
    <source>
        <dbReference type="Ensembl" id="ENSMCSP00000009473.1"/>
    </source>
</evidence>
<dbReference type="Proteomes" id="UP000694560">
    <property type="component" value="Unplaced"/>
</dbReference>
<proteinExistence type="predicted"/>
<keyword evidence="2" id="KW-1185">Reference proteome</keyword>